<dbReference type="EMBL" id="CP082781">
    <property type="protein sequence ID" value="UGS25921.1"/>
    <property type="molecule type" value="Genomic_DNA"/>
</dbReference>
<evidence type="ECO:0000313" key="1">
    <source>
        <dbReference type="EMBL" id="UGS25921.1"/>
    </source>
</evidence>
<sequence>MDHGTTAPPADTAFSRELRRAIAAHGISLARLRDQLRARGNPVSVTTLSYWRSGSRRPEGPQSLAAVDELERILGLVHGSLRELIGPTHRTGPIGGLAHPLAERNLEDATAEVMTALGMGNAPIVRDVSTHVVTEVGDHGDVLRRSMRSLIQSTTGILTAFPYVELSPGMPIEPPVFRAVAGARVGHRVSHPDGEVHGVVFELDRPIGPAETALIEWELSYPPDRPSGIRETGHGVARQSRDVLLWTRFHPDAVPDWLEEHEETPESTTRRPIALTTGTAIHQVRRRFGPGLLALSWGFGDAP</sequence>
<name>A0ABY3RSM8_9MICO</name>
<evidence type="ECO:0000313" key="2">
    <source>
        <dbReference type="Proteomes" id="UP001199642"/>
    </source>
</evidence>
<evidence type="ECO:0008006" key="3">
    <source>
        <dbReference type="Google" id="ProtNLM"/>
    </source>
</evidence>
<organism evidence="1 2">
    <name type="scientific">Microbacterium resistens</name>
    <dbReference type="NCBI Taxonomy" id="156977"/>
    <lineage>
        <taxon>Bacteria</taxon>
        <taxon>Bacillati</taxon>
        <taxon>Actinomycetota</taxon>
        <taxon>Actinomycetes</taxon>
        <taxon>Micrococcales</taxon>
        <taxon>Microbacteriaceae</taxon>
        <taxon>Microbacterium</taxon>
    </lineage>
</organism>
<dbReference type="RefSeq" id="WP_067250121.1">
    <property type="nucleotide sequence ID" value="NZ_CP082781.1"/>
</dbReference>
<reference evidence="1 2" key="1">
    <citation type="submission" date="2023-01" db="EMBL/GenBank/DDBJ databases">
        <title>Characterization of estradiol degrading bacteria Microbacterium sp. MZT7 and reveal degrading genes through genome analysis.</title>
        <authorList>
            <person name="Hao P."/>
            <person name="Gao Y."/>
        </authorList>
    </citation>
    <scope>NUCLEOTIDE SEQUENCE [LARGE SCALE GENOMIC DNA]</scope>
    <source>
        <strain evidence="1 2">MZT7</strain>
    </source>
</reference>
<protein>
    <recommendedName>
        <fullName evidence="3">XRE family transcriptional regulator</fullName>
    </recommendedName>
</protein>
<proteinExistence type="predicted"/>
<dbReference type="Proteomes" id="UP001199642">
    <property type="component" value="Chromosome"/>
</dbReference>
<gene>
    <name evidence="1" type="ORF">K8F61_14895</name>
</gene>
<keyword evidence="2" id="KW-1185">Reference proteome</keyword>
<accession>A0ABY3RSM8</accession>